<dbReference type="RefSeq" id="XP_034251555.1">
    <property type="nucleotide sequence ID" value="XM_034395664.1"/>
</dbReference>
<dbReference type="OrthoDB" id="377549at2759"/>
<dbReference type="PANTHER" id="PTHR33538:SF2">
    <property type="entry name" value="PROTEIN GAMETE EXPRESSED 1"/>
    <property type="match status" value="1"/>
</dbReference>
<feature type="chain" id="PRO_5044654956" evidence="4">
    <location>
        <begin position="24"/>
        <end position="531"/>
    </location>
</feature>
<dbReference type="AlphaFoldDB" id="A0A6P9A287"/>
<organism evidence="7">
    <name type="scientific">Thrips palmi</name>
    <name type="common">Melon thrips</name>
    <dbReference type="NCBI Taxonomy" id="161013"/>
    <lineage>
        <taxon>Eukaryota</taxon>
        <taxon>Metazoa</taxon>
        <taxon>Ecdysozoa</taxon>
        <taxon>Arthropoda</taxon>
        <taxon>Hexapoda</taxon>
        <taxon>Insecta</taxon>
        <taxon>Pterygota</taxon>
        <taxon>Neoptera</taxon>
        <taxon>Paraneoptera</taxon>
        <taxon>Thysanoptera</taxon>
        <taxon>Terebrantia</taxon>
        <taxon>Thripoidea</taxon>
        <taxon>Thripidae</taxon>
        <taxon>Thrips</taxon>
    </lineage>
</organism>
<evidence type="ECO:0000256" key="2">
    <source>
        <dbReference type="SAM" id="MobiDB-lite"/>
    </source>
</evidence>
<feature type="compositionally biased region" description="Polar residues" evidence="2">
    <location>
        <begin position="507"/>
        <end position="518"/>
    </location>
</feature>
<evidence type="ECO:0000256" key="3">
    <source>
        <dbReference type="SAM" id="Phobius"/>
    </source>
</evidence>
<keyword evidence="1" id="KW-0175">Coiled coil</keyword>
<dbReference type="GeneID" id="117651555"/>
<name>A0A6P9A287_THRPL</name>
<feature type="region of interest" description="Disordered" evidence="2">
    <location>
        <begin position="405"/>
        <end position="450"/>
    </location>
</feature>
<proteinExistence type="predicted"/>
<evidence type="ECO:0000256" key="1">
    <source>
        <dbReference type="SAM" id="Coils"/>
    </source>
</evidence>
<feature type="transmembrane region" description="Helical" evidence="3">
    <location>
        <begin position="279"/>
        <end position="299"/>
    </location>
</feature>
<feature type="compositionally biased region" description="Polar residues" evidence="2">
    <location>
        <begin position="480"/>
        <end position="499"/>
    </location>
</feature>
<gene>
    <name evidence="6 7" type="primary">LOC117651555</name>
</gene>
<feature type="region of interest" description="Disordered" evidence="2">
    <location>
        <begin position="480"/>
        <end position="531"/>
    </location>
</feature>
<sequence length="531" mass="59381">MTSKSCWVLDFRVLTFLVCCVTSQENGVPLRPRELVSLLEEGKQQYNLVQMKTSMPSFGSCWKDAVESLHQGCQHLNDNTQSDIALGFANCFLQGAGLAKHECAPGDSAAKRNDLCLSKMSERAFIAYTEFFTHTQSMCFFIMSQVWHEETEKTIDRLSTSAADVARQLEASEQVQEELLMHQRQSLAIQGELLENGANLGSMLHESRDSLNLIFSEFRESTVEQQRLLSMVFHHLSILQSWIVGEVSWVDAIAFYIPSFAFVYFLTSAQRTASARIPGLLMLLLAGLIERFISYVLLADSAEPTSFQPVDVINERLRWWVWLVRRCAVASNTMLLLVTLYRYRNREEVMHQLLEQIKSQNEQLLKYLHKEGIKLDLNGTSPSRIFDDTDGVNGLGYMPILTSSSSSLSGPVLTRSSSSLSERAVTPSLMESPVVKPIPQTPPTSNGLNSSLRMMGRGIPTVQSAFKPIREDHLLDVSDVNTSTEEQTSISIVSPSTARSKARTKTQVKSDSPASTRYNLRRSRLSSASPA</sequence>
<keyword evidence="3" id="KW-0812">Transmembrane</keyword>
<feature type="coiled-coil region" evidence="1">
    <location>
        <begin position="343"/>
        <end position="370"/>
    </location>
</feature>
<dbReference type="Proteomes" id="UP000515158">
    <property type="component" value="Unplaced"/>
</dbReference>
<feature type="transmembrane region" description="Helical" evidence="3">
    <location>
        <begin position="247"/>
        <end position="267"/>
    </location>
</feature>
<keyword evidence="5" id="KW-1185">Reference proteome</keyword>
<keyword evidence="3" id="KW-1133">Transmembrane helix</keyword>
<evidence type="ECO:0000313" key="5">
    <source>
        <dbReference type="Proteomes" id="UP000515158"/>
    </source>
</evidence>
<keyword evidence="4" id="KW-0732">Signal</keyword>
<feature type="signal peptide" evidence="4">
    <location>
        <begin position="1"/>
        <end position="23"/>
    </location>
</feature>
<dbReference type="PANTHER" id="PTHR33538">
    <property type="entry name" value="PROTEIN GAMETE EXPRESSED 1"/>
    <property type="match status" value="1"/>
</dbReference>
<accession>A0A6P9A287</accession>
<feature type="transmembrane region" description="Helical" evidence="3">
    <location>
        <begin position="319"/>
        <end position="341"/>
    </location>
</feature>
<evidence type="ECO:0000313" key="7">
    <source>
        <dbReference type="RefSeq" id="XP_034251555.1"/>
    </source>
</evidence>
<reference evidence="6 7" key="1">
    <citation type="submission" date="2025-04" db="UniProtKB">
        <authorList>
            <consortium name="RefSeq"/>
        </authorList>
    </citation>
    <scope>IDENTIFICATION</scope>
    <source>
        <tissue evidence="6 7">Total insect</tissue>
    </source>
</reference>
<evidence type="ECO:0000313" key="6">
    <source>
        <dbReference type="RefSeq" id="XP_034251554.1"/>
    </source>
</evidence>
<dbReference type="KEGG" id="tpal:117651555"/>
<keyword evidence="3" id="KW-0472">Membrane</keyword>
<feature type="compositionally biased region" description="Low complexity" evidence="2">
    <location>
        <begin position="405"/>
        <end position="421"/>
    </location>
</feature>
<dbReference type="RefSeq" id="XP_034251554.1">
    <property type="nucleotide sequence ID" value="XM_034395663.1"/>
</dbReference>
<evidence type="ECO:0000256" key="4">
    <source>
        <dbReference type="SAM" id="SignalP"/>
    </source>
</evidence>
<protein>
    <submittedName>
        <fullName evidence="6 7">Uncharacterized protein LOC117651555</fullName>
    </submittedName>
</protein>
<dbReference type="InterPro" id="IPR040346">
    <property type="entry name" value="GEX1/Brambleberry"/>
</dbReference>